<dbReference type="PROSITE" id="PS51273">
    <property type="entry name" value="GATASE_TYPE_1"/>
    <property type="match status" value="1"/>
</dbReference>
<dbReference type="CDD" id="cd01741">
    <property type="entry name" value="GATase1_1"/>
    <property type="match status" value="1"/>
</dbReference>
<evidence type="ECO:0000313" key="2">
    <source>
        <dbReference type="EMBL" id="SFA94977.1"/>
    </source>
</evidence>
<dbReference type="EMBL" id="FOJU01000003">
    <property type="protein sequence ID" value="SFA94977.1"/>
    <property type="molecule type" value="Genomic_DNA"/>
</dbReference>
<dbReference type="InterPro" id="IPR029062">
    <property type="entry name" value="Class_I_gatase-like"/>
</dbReference>
<name>A0A1I0X2T5_9RHOB</name>
<evidence type="ECO:0000259" key="1">
    <source>
        <dbReference type="Pfam" id="PF00117"/>
    </source>
</evidence>
<dbReference type="InterPro" id="IPR044992">
    <property type="entry name" value="ChyE-like"/>
</dbReference>
<keyword evidence="3" id="KW-1185">Reference proteome</keyword>
<protein>
    <submittedName>
        <fullName evidence="2">GMP synthase (Glutamine-hydrolysing)</fullName>
    </submittedName>
</protein>
<dbReference type="PANTHER" id="PTHR42695">
    <property type="entry name" value="GLUTAMINE AMIDOTRANSFERASE YLR126C-RELATED"/>
    <property type="match status" value="1"/>
</dbReference>
<dbReference type="Gene3D" id="3.40.50.880">
    <property type="match status" value="1"/>
</dbReference>
<dbReference type="AlphaFoldDB" id="A0A1I0X2T5"/>
<reference evidence="2 3" key="1">
    <citation type="submission" date="2016-10" db="EMBL/GenBank/DDBJ databases">
        <authorList>
            <person name="de Groot N.N."/>
        </authorList>
    </citation>
    <scope>NUCLEOTIDE SEQUENCE [LARGE SCALE GENOMIC DNA]</scope>
    <source>
        <strain evidence="2 3">DSM 29316</strain>
    </source>
</reference>
<feature type="domain" description="Glutamine amidotransferase" evidence="1">
    <location>
        <begin position="73"/>
        <end position="179"/>
    </location>
</feature>
<dbReference type="Proteomes" id="UP000198796">
    <property type="component" value="Unassembled WGS sequence"/>
</dbReference>
<gene>
    <name evidence="2" type="ORF">SAMN05421688_1788</name>
</gene>
<proteinExistence type="predicted"/>
<sequence length="227" mass="24876">MKIGILQTGHFPDALQPDNGDYDAMFRRLLGGRGYDFETWNIVDGDFPGGPEDADAWLITGSRHGAYEDHPWIPPLEELIRQIRTAGRPLVGVCFGHQIIAQALGGRVEKFSGGWSVGPQSYELEGETTTLNAWHQDQVTQLPPDAKVVGSSDFCANAALLYGDRIYTVQPHPEFTATMIDGLMRERAPGVVPEPLLVSARARLDAPTDSERLAARFAEIFSKGAKT</sequence>
<evidence type="ECO:0000313" key="3">
    <source>
        <dbReference type="Proteomes" id="UP000198796"/>
    </source>
</evidence>
<organism evidence="2 3">
    <name type="scientific">Poseidonocella pacifica</name>
    <dbReference type="NCBI Taxonomy" id="871651"/>
    <lineage>
        <taxon>Bacteria</taxon>
        <taxon>Pseudomonadati</taxon>
        <taxon>Pseudomonadota</taxon>
        <taxon>Alphaproteobacteria</taxon>
        <taxon>Rhodobacterales</taxon>
        <taxon>Roseobacteraceae</taxon>
        <taxon>Poseidonocella</taxon>
    </lineage>
</organism>
<dbReference type="SUPFAM" id="SSF52317">
    <property type="entry name" value="Class I glutamine amidotransferase-like"/>
    <property type="match status" value="1"/>
</dbReference>
<dbReference type="RefSeq" id="WP_092063425.1">
    <property type="nucleotide sequence ID" value="NZ_FOJU01000003.1"/>
</dbReference>
<dbReference type="GO" id="GO:0005829">
    <property type="term" value="C:cytosol"/>
    <property type="evidence" value="ECO:0007669"/>
    <property type="project" value="TreeGrafter"/>
</dbReference>
<accession>A0A1I0X2T5</accession>
<dbReference type="OrthoDB" id="7365442at2"/>
<dbReference type="Pfam" id="PF00117">
    <property type="entry name" value="GATase"/>
    <property type="match status" value="1"/>
</dbReference>
<dbReference type="STRING" id="871651.SAMN05421688_1788"/>
<dbReference type="InterPro" id="IPR017926">
    <property type="entry name" value="GATASE"/>
</dbReference>
<dbReference type="PANTHER" id="PTHR42695:SF5">
    <property type="entry name" value="GLUTAMINE AMIDOTRANSFERASE YLR126C-RELATED"/>
    <property type="match status" value="1"/>
</dbReference>